<dbReference type="PRINTS" id="PR00081">
    <property type="entry name" value="GDHRDH"/>
</dbReference>
<dbReference type="AlphaFoldDB" id="A0A9D4DGL6"/>
<keyword evidence="1" id="KW-0560">Oxidoreductase</keyword>
<proteinExistence type="predicted"/>
<keyword evidence="3" id="KW-1185">Reference proteome</keyword>
<dbReference type="InterPro" id="IPR002347">
    <property type="entry name" value="SDR_fam"/>
</dbReference>
<sequence length="326" mass="36479">MGSGPSFPIVPMTRDKIILITGANSGLGYEIAKWSAMMGATVILACRSESKTREAIAKMNQEFQAEKSKETSQLPENTTLALEFMHLDLASFESVTNFCEAFKKSGRKLHVLFCNAGLGWIPFQITADGLEMLLQVNYLSHFVMIAKLLGVMQQSGPDCRILLMSSIMHKRGTFDLKTINYSGPPNDFSSMNYYGRSKLYQIMQAAAMGRRISGSNVTINSIHPGVVDTQFYRDWDTGIRKCLLCCMQFSGMARSSFQGAKCSIDLTVNPKHAGMNGLYWVDCKIVTPSSVARNKQKQEELWETTIGFIRPYLKEEELKRINGEIK</sequence>
<dbReference type="OrthoDB" id="191139at2759"/>
<reference evidence="2" key="2">
    <citation type="submission" date="2020-11" db="EMBL/GenBank/DDBJ databases">
        <authorList>
            <person name="McCartney M.A."/>
            <person name="Auch B."/>
            <person name="Kono T."/>
            <person name="Mallez S."/>
            <person name="Becker A."/>
            <person name="Gohl D.M."/>
            <person name="Silverstein K.A.T."/>
            <person name="Koren S."/>
            <person name="Bechman K.B."/>
            <person name="Herman A."/>
            <person name="Abrahante J.E."/>
            <person name="Garbe J."/>
        </authorList>
    </citation>
    <scope>NUCLEOTIDE SEQUENCE</scope>
    <source>
        <strain evidence="2">Duluth1</strain>
        <tissue evidence="2">Whole animal</tissue>
    </source>
</reference>
<dbReference type="PANTHER" id="PTHR43157">
    <property type="entry name" value="PHOSPHATIDYLINOSITOL-GLYCAN BIOSYNTHESIS CLASS F PROTEIN-RELATED"/>
    <property type="match status" value="1"/>
</dbReference>
<gene>
    <name evidence="2" type="ORF">DPMN_183009</name>
</gene>
<name>A0A9D4DGL6_DREPO</name>
<dbReference type="InterPro" id="IPR036291">
    <property type="entry name" value="NAD(P)-bd_dom_sf"/>
</dbReference>
<reference evidence="2" key="1">
    <citation type="journal article" date="2019" name="bioRxiv">
        <title>The Genome of the Zebra Mussel, Dreissena polymorpha: A Resource for Invasive Species Research.</title>
        <authorList>
            <person name="McCartney M.A."/>
            <person name="Auch B."/>
            <person name="Kono T."/>
            <person name="Mallez S."/>
            <person name="Zhang Y."/>
            <person name="Obille A."/>
            <person name="Becker A."/>
            <person name="Abrahante J.E."/>
            <person name="Garbe J."/>
            <person name="Badalamenti J.P."/>
            <person name="Herman A."/>
            <person name="Mangelson H."/>
            <person name="Liachko I."/>
            <person name="Sullivan S."/>
            <person name="Sone E.D."/>
            <person name="Koren S."/>
            <person name="Silverstein K.A.T."/>
            <person name="Beckman K.B."/>
            <person name="Gohl D.M."/>
        </authorList>
    </citation>
    <scope>NUCLEOTIDE SEQUENCE</scope>
    <source>
        <strain evidence="2">Duluth1</strain>
        <tissue evidence="2">Whole animal</tissue>
    </source>
</reference>
<evidence type="ECO:0000256" key="1">
    <source>
        <dbReference type="ARBA" id="ARBA00023002"/>
    </source>
</evidence>
<accession>A0A9D4DGL6</accession>
<dbReference type="SUPFAM" id="SSF51735">
    <property type="entry name" value="NAD(P)-binding Rossmann-fold domains"/>
    <property type="match status" value="1"/>
</dbReference>
<evidence type="ECO:0000313" key="2">
    <source>
        <dbReference type="EMBL" id="KAH3748563.1"/>
    </source>
</evidence>
<dbReference type="GO" id="GO:0016491">
    <property type="term" value="F:oxidoreductase activity"/>
    <property type="evidence" value="ECO:0007669"/>
    <property type="project" value="UniProtKB-KW"/>
</dbReference>
<comment type="caution">
    <text evidence="2">The sequence shown here is derived from an EMBL/GenBank/DDBJ whole genome shotgun (WGS) entry which is preliminary data.</text>
</comment>
<organism evidence="2 3">
    <name type="scientific">Dreissena polymorpha</name>
    <name type="common">Zebra mussel</name>
    <name type="synonym">Mytilus polymorpha</name>
    <dbReference type="NCBI Taxonomy" id="45954"/>
    <lineage>
        <taxon>Eukaryota</taxon>
        <taxon>Metazoa</taxon>
        <taxon>Spiralia</taxon>
        <taxon>Lophotrochozoa</taxon>
        <taxon>Mollusca</taxon>
        <taxon>Bivalvia</taxon>
        <taxon>Autobranchia</taxon>
        <taxon>Heteroconchia</taxon>
        <taxon>Euheterodonta</taxon>
        <taxon>Imparidentia</taxon>
        <taxon>Neoheterodontei</taxon>
        <taxon>Myida</taxon>
        <taxon>Dreissenoidea</taxon>
        <taxon>Dreissenidae</taxon>
        <taxon>Dreissena</taxon>
    </lineage>
</organism>
<dbReference type="EMBL" id="JAIWYP010000010">
    <property type="protein sequence ID" value="KAH3748563.1"/>
    <property type="molecule type" value="Genomic_DNA"/>
</dbReference>
<dbReference type="Pfam" id="PF00106">
    <property type="entry name" value="adh_short"/>
    <property type="match status" value="1"/>
</dbReference>
<evidence type="ECO:0000313" key="3">
    <source>
        <dbReference type="Proteomes" id="UP000828390"/>
    </source>
</evidence>
<dbReference type="PANTHER" id="PTHR43157:SF31">
    <property type="entry name" value="PHOSPHATIDYLINOSITOL-GLYCAN BIOSYNTHESIS CLASS F PROTEIN"/>
    <property type="match status" value="1"/>
</dbReference>
<dbReference type="Proteomes" id="UP000828390">
    <property type="component" value="Unassembled WGS sequence"/>
</dbReference>
<dbReference type="CDD" id="cd05327">
    <property type="entry name" value="retinol-DH_like_SDR_c_like"/>
    <property type="match status" value="1"/>
</dbReference>
<protein>
    <submittedName>
        <fullName evidence="2">Uncharacterized protein</fullName>
    </submittedName>
</protein>
<dbReference type="Gene3D" id="3.40.50.720">
    <property type="entry name" value="NAD(P)-binding Rossmann-like Domain"/>
    <property type="match status" value="1"/>
</dbReference>